<evidence type="ECO:0000313" key="5">
    <source>
        <dbReference type="EMBL" id="KAK7465142.1"/>
    </source>
</evidence>
<dbReference type="PROSITE" id="PS51720">
    <property type="entry name" value="G_AIG1"/>
    <property type="match status" value="2"/>
</dbReference>
<comment type="caution">
    <text evidence="5">The sequence shown here is derived from an EMBL/GenBank/DDBJ whole genome shotgun (WGS) entry which is preliminary data.</text>
</comment>
<evidence type="ECO:0000256" key="3">
    <source>
        <dbReference type="ARBA" id="ARBA00023134"/>
    </source>
</evidence>
<comment type="similarity">
    <text evidence="1">Belongs to the TRAFAC class TrmE-Era-EngA-EngB-Septin-like GTPase superfamily. AIG1/Toc34/Toc159-like paraseptin GTPase family. IAN subfamily.</text>
</comment>
<dbReference type="InterPro" id="IPR006703">
    <property type="entry name" value="G_AIG1"/>
</dbReference>
<proteinExistence type="inferred from homology"/>
<dbReference type="Gene3D" id="3.40.50.300">
    <property type="entry name" value="P-loop containing nucleotide triphosphate hydrolases"/>
    <property type="match status" value="3"/>
</dbReference>
<accession>A0ABD0J7X9</accession>
<evidence type="ECO:0000256" key="2">
    <source>
        <dbReference type="ARBA" id="ARBA00022741"/>
    </source>
</evidence>
<evidence type="ECO:0000313" key="6">
    <source>
        <dbReference type="Proteomes" id="UP001519460"/>
    </source>
</evidence>
<dbReference type="InterPro" id="IPR045058">
    <property type="entry name" value="GIMA/IAN/Toc"/>
</dbReference>
<dbReference type="InterPro" id="IPR027417">
    <property type="entry name" value="P-loop_NTPase"/>
</dbReference>
<keyword evidence="2" id="KW-0547">Nucleotide-binding</keyword>
<dbReference type="EMBL" id="JACVVK020000575">
    <property type="protein sequence ID" value="KAK7465142.1"/>
    <property type="molecule type" value="Genomic_DNA"/>
</dbReference>
<feature type="non-terminal residue" evidence="5">
    <location>
        <position position="1"/>
    </location>
</feature>
<dbReference type="Proteomes" id="UP001519460">
    <property type="component" value="Unassembled WGS sequence"/>
</dbReference>
<name>A0ABD0J7X9_9CAEN</name>
<dbReference type="Pfam" id="PF04548">
    <property type="entry name" value="AIG1"/>
    <property type="match status" value="3"/>
</dbReference>
<dbReference type="PANTHER" id="PTHR10903:SF184">
    <property type="entry name" value="GTP-BINDING PROTEIN A"/>
    <property type="match status" value="1"/>
</dbReference>
<evidence type="ECO:0000256" key="1">
    <source>
        <dbReference type="ARBA" id="ARBA00008535"/>
    </source>
</evidence>
<evidence type="ECO:0000259" key="4">
    <source>
        <dbReference type="PROSITE" id="PS51720"/>
    </source>
</evidence>
<feature type="domain" description="AIG1-type G" evidence="4">
    <location>
        <begin position="296"/>
        <end position="500"/>
    </location>
</feature>
<sequence length="675" mass="74684">PKGVSSRCEAESAKETAVVDCFWIQTDQLNCDLASGYELHKNVSTHVTVTIPKASLDSVAEYECSAEPSYPGHNERCVFTVKAQGTYALLRQKDCRLLILGKTGSGKSTLGNMLLGGKPFETGLGLVTTTTKTKDSQAQGGRLKVMDTPDICNNQMNLAGQKGEVSKWKQFMSGSNGAILLAIRCHENYTAHDYSIYQQMKSLWGDSSFCEQLVVAFTFGDKLVGDSKELIAKASPELKQILRDANARFVVFNNQATPGEQERTLSKLLSLVDNLGERESAPVERHVPRNDGIPDGSQHIVLLIGKTGNGRSSVGNTLLGRDGAFETGRGMSSTTTRVQVEETDRFKVVDTPDISDTEYNDKQRKVAVLKWKELTAPGPHAILLTVRCDVRYRAEEYDMYKQVKTLWGDAESFCRRLVVAFTFGDRQDGSIEEELKGSIPQELKNVLGDAGHRYVVFNNRAKPDDNKEAVNKLADIVWTIRQQNETERCLIVVGKTGNGRSSVGNTLLGKDEFQTGCGMSSTTTEPKAVVDTPDISDNDHFTDKQRKEQLSLWKRLAAPGPHAILLTVRCDVRYTAKQYEIYKQLKTLWGDSASFCKLLIVAFTFGDRQDADIEEELKSSVLVELQNVLKDANGRYVVFNNRAGPEEKSKTVSTLLDIVDELSETASATGNRFRP</sequence>
<protein>
    <recommendedName>
        <fullName evidence="4">AIG1-type G domain-containing protein</fullName>
    </recommendedName>
</protein>
<organism evidence="5 6">
    <name type="scientific">Batillaria attramentaria</name>
    <dbReference type="NCBI Taxonomy" id="370345"/>
    <lineage>
        <taxon>Eukaryota</taxon>
        <taxon>Metazoa</taxon>
        <taxon>Spiralia</taxon>
        <taxon>Lophotrochozoa</taxon>
        <taxon>Mollusca</taxon>
        <taxon>Gastropoda</taxon>
        <taxon>Caenogastropoda</taxon>
        <taxon>Sorbeoconcha</taxon>
        <taxon>Cerithioidea</taxon>
        <taxon>Batillariidae</taxon>
        <taxon>Batillaria</taxon>
    </lineage>
</organism>
<dbReference type="PANTHER" id="PTHR10903">
    <property type="entry name" value="GTPASE, IMAP FAMILY MEMBER-RELATED"/>
    <property type="match status" value="1"/>
</dbReference>
<keyword evidence="6" id="KW-1185">Reference proteome</keyword>
<dbReference type="SUPFAM" id="SSF52540">
    <property type="entry name" value="P-loop containing nucleoside triphosphate hydrolases"/>
    <property type="match status" value="3"/>
</dbReference>
<dbReference type="GO" id="GO:0005525">
    <property type="term" value="F:GTP binding"/>
    <property type="evidence" value="ECO:0007669"/>
    <property type="project" value="UniProtKB-KW"/>
</dbReference>
<dbReference type="AlphaFoldDB" id="A0ABD0J7X9"/>
<keyword evidence="3" id="KW-0342">GTP-binding</keyword>
<gene>
    <name evidence="5" type="ORF">BaRGS_00037672</name>
</gene>
<feature type="domain" description="AIG1-type G" evidence="4">
    <location>
        <begin position="92"/>
        <end position="293"/>
    </location>
</feature>
<reference evidence="5 6" key="1">
    <citation type="journal article" date="2023" name="Sci. Data">
        <title>Genome assembly of the Korean intertidal mud-creeper Batillaria attramentaria.</title>
        <authorList>
            <person name="Patra A.K."/>
            <person name="Ho P.T."/>
            <person name="Jun S."/>
            <person name="Lee S.J."/>
            <person name="Kim Y."/>
            <person name="Won Y.J."/>
        </authorList>
    </citation>
    <scope>NUCLEOTIDE SEQUENCE [LARGE SCALE GENOMIC DNA]</scope>
    <source>
        <strain evidence="5">Wonlab-2016</strain>
    </source>
</reference>